<keyword evidence="1" id="KW-0805">Transcription regulation</keyword>
<dbReference type="InterPro" id="IPR000524">
    <property type="entry name" value="Tscrpt_reg_HTH_GntR"/>
</dbReference>
<name>G8QW49_SPHPG</name>
<dbReference type="GO" id="GO:0003677">
    <property type="term" value="F:DNA binding"/>
    <property type="evidence" value="ECO:0007669"/>
    <property type="project" value="UniProtKB-KW"/>
</dbReference>
<evidence type="ECO:0000256" key="1">
    <source>
        <dbReference type="ARBA" id="ARBA00023015"/>
    </source>
</evidence>
<keyword evidence="3" id="KW-0804">Transcription</keyword>
<organism evidence="5 6">
    <name type="scientific">Sphaerochaeta pleomorpha (strain ATCC BAA-1885 / DSM 22778 / Grapes)</name>
    <dbReference type="NCBI Taxonomy" id="158190"/>
    <lineage>
        <taxon>Bacteria</taxon>
        <taxon>Pseudomonadati</taxon>
        <taxon>Spirochaetota</taxon>
        <taxon>Spirochaetia</taxon>
        <taxon>Spirochaetales</taxon>
        <taxon>Sphaerochaetaceae</taxon>
        <taxon>Sphaerochaeta</taxon>
    </lineage>
</organism>
<dbReference type="PROSITE" id="PS50949">
    <property type="entry name" value="HTH_GNTR"/>
    <property type="match status" value="1"/>
</dbReference>
<evidence type="ECO:0000256" key="3">
    <source>
        <dbReference type="ARBA" id="ARBA00023163"/>
    </source>
</evidence>
<dbReference type="PANTHER" id="PTHR38445">
    <property type="entry name" value="HTH-TYPE TRANSCRIPTIONAL REPRESSOR YTRA"/>
    <property type="match status" value="1"/>
</dbReference>
<keyword evidence="6" id="KW-1185">Reference proteome</keyword>
<dbReference type="SUPFAM" id="SSF46785">
    <property type="entry name" value="Winged helix' DNA-binding domain"/>
    <property type="match status" value="1"/>
</dbReference>
<dbReference type="InterPro" id="IPR036390">
    <property type="entry name" value="WH_DNA-bd_sf"/>
</dbReference>
<dbReference type="CDD" id="cd07377">
    <property type="entry name" value="WHTH_GntR"/>
    <property type="match status" value="1"/>
</dbReference>
<sequence>MCTVYIQKRRQPLHILLSNTSSQPIYEQIAEQIKAQILSSVLKEGENLPSIRALAKDLRVSVITTKRAYDELEMQGFINSVASKGCFVAARDKEHIKEEYLKQIEEHMRSILLLANFCDLSDEELGCMYQLLKEGD</sequence>
<keyword evidence="2" id="KW-0238">DNA-binding</keyword>
<dbReference type="Proteomes" id="UP000005632">
    <property type="component" value="Chromosome"/>
</dbReference>
<dbReference type="SMART" id="SM00345">
    <property type="entry name" value="HTH_GNTR"/>
    <property type="match status" value="1"/>
</dbReference>
<reference evidence="5 6" key="1">
    <citation type="submission" date="2011-11" db="EMBL/GenBank/DDBJ databases">
        <title>Complete sequence of Spirochaeta sp. grapes.</title>
        <authorList>
            <consortium name="US DOE Joint Genome Institute"/>
            <person name="Lucas S."/>
            <person name="Han J."/>
            <person name="Lapidus A."/>
            <person name="Cheng J.-F."/>
            <person name="Goodwin L."/>
            <person name="Pitluck S."/>
            <person name="Peters L."/>
            <person name="Ovchinnikova G."/>
            <person name="Munk A.C."/>
            <person name="Detter J.C."/>
            <person name="Han C."/>
            <person name="Tapia R."/>
            <person name="Land M."/>
            <person name="Hauser L."/>
            <person name="Kyrpides N."/>
            <person name="Ivanova N."/>
            <person name="Pagani I."/>
            <person name="Ritalahtilisa K."/>
            <person name="Loeffler F."/>
            <person name="Woyke T."/>
        </authorList>
    </citation>
    <scope>NUCLEOTIDE SEQUENCE [LARGE SCALE GENOMIC DNA]</scope>
    <source>
        <strain evidence="6">ATCC BAA-1885 / DSM 22778 / Grapes</strain>
    </source>
</reference>
<evidence type="ECO:0000259" key="4">
    <source>
        <dbReference type="PROSITE" id="PS50949"/>
    </source>
</evidence>
<dbReference type="Gene3D" id="1.10.10.10">
    <property type="entry name" value="Winged helix-like DNA-binding domain superfamily/Winged helix DNA-binding domain"/>
    <property type="match status" value="1"/>
</dbReference>
<dbReference type="STRING" id="158190.SpiGrapes_0434"/>
<proteinExistence type="predicted"/>
<evidence type="ECO:0000313" key="5">
    <source>
        <dbReference type="EMBL" id="AEV28292.1"/>
    </source>
</evidence>
<gene>
    <name evidence="5" type="ordered locus">SpiGrapes_0434</name>
</gene>
<evidence type="ECO:0000313" key="6">
    <source>
        <dbReference type="Proteomes" id="UP000005632"/>
    </source>
</evidence>
<protein>
    <submittedName>
        <fullName evidence="5">Putative transcriptional regulator</fullName>
    </submittedName>
</protein>
<dbReference type="EMBL" id="CP003155">
    <property type="protein sequence ID" value="AEV28292.1"/>
    <property type="molecule type" value="Genomic_DNA"/>
</dbReference>
<evidence type="ECO:0000256" key="2">
    <source>
        <dbReference type="ARBA" id="ARBA00023125"/>
    </source>
</evidence>
<accession>G8QW49</accession>
<feature type="domain" description="HTH gntR-type" evidence="4">
    <location>
        <begin position="23"/>
        <end position="91"/>
    </location>
</feature>
<dbReference type="RefSeq" id="WP_014269141.1">
    <property type="nucleotide sequence ID" value="NC_016633.1"/>
</dbReference>
<dbReference type="AlphaFoldDB" id="G8QW49"/>
<dbReference type="HOGENOM" id="CLU_017584_10_4_12"/>
<dbReference type="Pfam" id="PF00392">
    <property type="entry name" value="GntR"/>
    <property type="match status" value="1"/>
</dbReference>
<dbReference type="KEGG" id="sgp:SpiGrapes_0434"/>
<dbReference type="GO" id="GO:0003700">
    <property type="term" value="F:DNA-binding transcription factor activity"/>
    <property type="evidence" value="ECO:0007669"/>
    <property type="project" value="InterPro"/>
</dbReference>
<dbReference type="PANTHER" id="PTHR38445:SF7">
    <property type="entry name" value="GNTR-FAMILY TRANSCRIPTIONAL REGULATOR"/>
    <property type="match status" value="1"/>
</dbReference>
<dbReference type="InterPro" id="IPR036388">
    <property type="entry name" value="WH-like_DNA-bd_sf"/>
</dbReference>
<dbReference type="eggNOG" id="COG1725">
    <property type="taxonomic scope" value="Bacteria"/>
</dbReference>